<evidence type="ECO:0008006" key="4">
    <source>
        <dbReference type="Google" id="ProtNLM"/>
    </source>
</evidence>
<keyword evidence="1" id="KW-1133">Transmembrane helix</keyword>
<evidence type="ECO:0000313" key="3">
    <source>
        <dbReference type="Proteomes" id="UP001597097"/>
    </source>
</evidence>
<evidence type="ECO:0000256" key="1">
    <source>
        <dbReference type="SAM" id="Phobius"/>
    </source>
</evidence>
<keyword evidence="1" id="KW-0472">Membrane</keyword>
<protein>
    <recommendedName>
        <fullName evidence="4">DUF1772 domain-containing protein</fullName>
    </recommendedName>
</protein>
<name>A0ABW4G489_9ACTN</name>
<reference evidence="3" key="1">
    <citation type="journal article" date="2019" name="Int. J. Syst. Evol. Microbiol.">
        <title>The Global Catalogue of Microorganisms (GCM) 10K type strain sequencing project: providing services to taxonomists for standard genome sequencing and annotation.</title>
        <authorList>
            <consortium name="The Broad Institute Genomics Platform"/>
            <consortium name="The Broad Institute Genome Sequencing Center for Infectious Disease"/>
            <person name="Wu L."/>
            <person name="Ma J."/>
        </authorList>
    </citation>
    <scope>NUCLEOTIDE SEQUENCE [LARGE SCALE GENOMIC DNA]</scope>
    <source>
        <strain evidence="3">CGMCC 1.15399</strain>
    </source>
</reference>
<feature type="transmembrane region" description="Helical" evidence="1">
    <location>
        <begin position="162"/>
        <end position="185"/>
    </location>
</feature>
<feature type="transmembrane region" description="Helical" evidence="1">
    <location>
        <begin position="99"/>
        <end position="122"/>
    </location>
</feature>
<sequence length="190" mass="19850">MINPAPRSVVFAATLQLLTAVPFLGGSVIVFFYGAGAQAAAEAEVVRQGLPAAVLAEHGISFGSNLAEIPLALGIALVLTTLALLNLKGNRIGRILSWILQPILFVAGCVIVPSQVFTAQVLESSFKSSGDPVLARIDVRAMVDAAVHVMPGWLLPANIGKLALTTLGSLLVVILLAVPSAKAYFRREKS</sequence>
<organism evidence="2 3">
    <name type="scientific">Nonomuraea guangzhouensis</name>
    <dbReference type="NCBI Taxonomy" id="1291555"/>
    <lineage>
        <taxon>Bacteria</taxon>
        <taxon>Bacillati</taxon>
        <taxon>Actinomycetota</taxon>
        <taxon>Actinomycetes</taxon>
        <taxon>Streptosporangiales</taxon>
        <taxon>Streptosporangiaceae</taxon>
        <taxon>Nonomuraea</taxon>
    </lineage>
</organism>
<comment type="caution">
    <text evidence="2">The sequence shown here is derived from an EMBL/GenBank/DDBJ whole genome shotgun (WGS) entry which is preliminary data.</text>
</comment>
<evidence type="ECO:0000313" key="2">
    <source>
        <dbReference type="EMBL" id="MFD1537543.1"/>
    </source>
</evidence>
<dbReference type="RefSeq" id="WP_219534637.1">
    <property type="nucleotide sequence ID" value="NZ_JAHKRM010000023.1"/>
</dbReference>
<dbReference type="Proteomes" id="UP001597097">
    <property type="component" value="Unassembled WGS sequence"/>
</dbReference>
<gene>
    <name evidence="2" type="ORF">ACFSJ0_10895</name>
</gene>
<feature type="transmembrane region" description="Helical" evidence="1">
    <location>
        <begin position="69"/>
        <end position="87"/>
    </location>
</feature>
<keyword evidence="1" id="KW-0812">Transmembrane</keyword>
<accession>A0ABW4G489</accession>
<keyword evidence="3" id="KW-1185">Reference proteome</keyword>
<dbReference type="EMBL" id="JBHUCM010000010">
    <property type="protein sequence ID" value="MFD1537543.1"/>
    <property type="molecule type" value="Genomic_DNA"/>
</dbReference>
<proteinExistence type="predicted"/>